<evidence type="ECO:0000256" key="2">
    <source>
        <dbReference type="ARBA" id="ARBA00022737"/>
    </source>
</evidence>
<name>A0A7E6EZC4_9MOLL</name>
<dbReference type="Gene3D" id="3.80.10.10">
    <property type="entry name" value="Ribonuclease Inhibitor"/>
    <property type="match status" value="2"/>
</dbReference>
<dbReference type="PROSITE" id="PS51450">
    <property type="entry name" value="LRR"/>
    <property type="match status" value="7"/>
</dbReference>
<dbReference type="KEGG" id="osn:115213299"/>
<gene>
    <name evidence="5" type="primary">LOC115213299</name>
</gene>
<dbReference type="InterPro" id="IPR025875">
    <property type="entry name" value="Leu-rich_rpt_4"/>
</dbReference>
<evidence type="ECO:0000313" key="4">
    <source>
        <dbReference type="Proteomes" id="UP000515154"/>
    </source>
</evidence>
<proteinExistence type="predicted"/>
<organism evidence="4 5">
    <name type="scientific">Octopus sinensis</name>
    <name type="common">East Asian common octopus</name>
    <dbReference type="NCBI Taxonomy" id="2607531"/>
    <lineage>
        <taxon>Eukaryota</taxon>
        <taxon>Metazoa</taxon>
        <taxon>Spiralia</taxon>
        <taxon>Lophotrochozoa</taxon>
        <taxon>Mollusca</taxon>
        <taxon>Cephalopoda</taxon>
        <taxon>Coleoidea</taxon>
        <taxon>Octopodiformes</taxon>
        <taxon>Octopoda</taxon>
        <taxon>Incirrata</taxon>
        <taxon>Octopodidae</taxon>
        <taxon>Octopus</taxon>
    </lineage>
</organism>
<accession>A0A7E6EZC4</accession>
<evidence type="ECO:0000313" key="5">
    <source>
        <dbReference type="RefSeq" id="XP_036360072.1"/>
    </source>
</evidence>
<sequence length="420" mass="46893">MDCNLTVSTTLAMRGKTLRSNRNGIRLRPLSMQIKTARRHSKTFIEDCQKSKSGSQSLQNLKSLKPAKSMSSSSSPDSENIIDLHGKNLQKIEKITTEQRPSVLDLSCNNIEKIENLKNLESIKELKLYGNKILVVENLDKLRELQYLKLQHNQLKSFGSGLNCPSLHTLRVDYNNLTEIKSSQLAGCPNLRSLNVSSNNLKILSFVKVLPDLEELAASGNQLSNLSDISTCLCLRELDISDNRLSDISGISDLASLQTLNLSGNSLKDIKNAGKHPKLTDLQIQGNKLTETEDICVQFPNLEVLNISFNLLDSWTEVINLQSLASLTELTVKCNSFVHQYKFYHADVVKEIPSLQWLDGINVKENKKTLNNSNIRQASAYAGAVGNDLNKELESLDLSPEIINDITERFVKLRSSISKL</sequence>
<dbReference type="PANTHER" id="PTHR46652">
    <property type="entry name" value="LEUCINE-RICH REPEAT AND IQ DOMAIN-CONTAINING PROTEIN 1-RELATED"/>
    <property type="match status" value="1"/>
</dbReference>
<feature type="compositionally biased region" description="Polar residues" evidence="3">
    <location>
        <begin position="51"/>
        <end position="60"/>
    </location>
</feature>
<dbReference type="SUPFAM" id="SSF52058">
    <property type="entry name" value="L domain-like"/>
    <property type="match status" value="1"/>
</dbReference>
<dbReference type="InterPro" id="IPR032675">
    <property type="entry name" value="LRR_dom_sf"/>
</dbReference>
<keyword evidence="2" id="KW-0677">Repeat</keyword>
<dbReference type="SMART" id="SM00364">
    <property type="entry name" value="LRR_BAC"/>
    <property type="match status" value="4"/>
</dbReference>
<dbReference type="PANTHER" id="PTHR46652:SF3">
    <property type="entry name" value="LEUCINE-RICH REPEAT-CONTAINING PROTEIN 9"/>
    <property type="match status" value="1"/>
</dbReference>
<protein>
    <submittedName>
        <fullName evidence="5">Protein phosphatase 1 regulatory subunit 7-like</fullName>
    </submittedName>
</protein>
<dbReference type="AlphaFoldDB" id="A0A7E6EZC4"/>
<dbReference type="PRINTS" id="PR00019">
    <property type="entry name" value="LEURICHRPT"/>
</dbReference>
<dbReference type="InterPro" id="IPR003591">
    <property type="entry name" value="Leu-rich_rpt_typical-subtyp"/>
</dbReference>
<evidence type="ECO:0000256" key="1">
    <source>
        <dbReference type="ARBA" id="ARBA00022614"/>
    </source>
</evidence>
<dbReference type="InterPro" id="IPR050836">
    <property type="entry name" value="SDS22/Internalin_LRR"/>
</dbReference>
<feature type="compositionally biased region" description="Low complexity" evidence="3">
    <location>
        <begin position="61"/>
        <end position="78"/>
    </location>
</feature>
<dbReference type="Pfam" id="PF13855">
    <property type="entry name" value="LRR_8"/>
    <property type="match status" value="2"/>
</dbReference>
<dbReference type="InterPro" id="IPR001611">
    <property type="entry name" value="Leu-rich_rpt"/>
</dbReference>
<feature type="region of interest" description="Disordered" evidence="3">
    <location>
        <begin position="45"/>
        <end position="80"/>
    </location>
</feature>
<dbReference type="Proteomes" id="UP000515154">
    <property type="component" value="Linkage group LG6"/>
</dbReference>
<keyword evidence="1" id="KW-0433">Leucine-rich repeat</keyword>
<dbReference type="SMART" id="SM00369">
    <property type="entry name" value="LRR_TYP"/>
    <property type="match status" value="6"/>
</dbReference>
<keyword evidence="4" id="KW-1185">Reference proteome</keyword>
<dbReference type="RefSeq" id="XP_036360072.1">
    <property type="nucleotide sequence ID" value="XM_036504179.1"/>
</dbReference>
<dbReference type="Pfam" id="PF12799">
    <property type="entry name" value="LRR_4"/>
    <property type="match status" value="1"/>
</dbReference>
<evidence type="ECO:0000256" key="3">
    <source>
        <dbReference type="SAM" id="MobiDB-lite"/>
    </source>
</evidence>
<dbReference type="SMART" id="SM00365">
    <property type="entry name" value="LRR_SD22"/>
    <property type="match status" value="8"/>
</dbReference>
<reference evidence="5" key="1">
    <citation type="submission" date="2025-08" db="UniProtKB">
        <authorList>
            <consortium name="RefSeq"/>
        </authorList>
    </citation>
    <scope>IDENTIFICATION</scope>
</reference>